<dbReference type="InterPro" id="IPR001128">
    <property type="entry name" value="Cyt_P450"/>
</dbReference>
<organism evidence="9">
    <name type="scientific">Caldilineaceae bacterium SB0662_bin_9</name>
    <dbReference type="NCBI Taxonomy" id="2605258"/>
    <lineage>
        <taxon>Bacteria</taxon>
        <taxon>Bacillati</taxon>
        <taxon>Chloroflexota</taxon>
        <taxon>Caldilineae</taxon>
        <taxon>Caldilineales</taxon>
        <taxon>Caldilineaceae</taxon>
    </lineage>
</organism>
<dbReference type="PANTHER" id="PTHR24286:SF24">
    <property type="entry name" value="LANOSTEROL 14-ALPHA DEMETHYLASE"/>
    <property type="match status" value="1"/>
</dbReference>
<dbReference type="GO" id="GO:0016125">
    <property type="term" value="P:sterol metabolic process"/>
    <property type="evidence" value="ECO:0007669"/>
    <property type="project" value="TreeGrafter"/>
</dbReference>
<evidence type="ECO:0000256" key="8">
    <source>
        <dbReference type="PIRSR" id="PIRSR602401-1"/>
    </source>
</evidence>
<evidence type="ECO:0000256" key="2">
    <source>
        <dbReference type="ARBA" id="ARBA00010617"/>
    </source>
</evidence>
<keyword evidence="5" id="KW-0560">Oxidoreductase</keyword>
<keyword evidence="4 8" id="KW-0479">Metal-binding</keyword>
<keyword evidence="3 8" id="KW-0349">Heme</keyword>
<evidence type="ECO:0000256" key="3">
    <source>
        <dbReference type="ARBA" id="ARBA00022617"/>
    </source>
</evidence>
<evidence type="ECO:0000256" key="5">
    <source>
        <dbReference type="ARBA" id="ARBA00023002"/>
    </source>
</evidence>
<dbReference type="EMBL" id="VXPY01000015">
    <property type="protein sequence ID" value="MYD89247.1"/>
    <property type="molecule type" value="Genomic_DNA"/>
</dbReference>
<dbReference type="SUPFAM" id="SSF48264">
    <property type="entry name" value="Cytochrome P450"/>
    <property type="match status" value="1"/>
</dbReference>
<dbReference type="PRINTS" id="PR00463">
    <property type="entry name" value="EP450I"/>
</dbReference>
<keyword evidence="7" id="KW-0503">Monooxygenase</keyword>
<dbReference type="InterPro" id="IPR002401">
    <property type="entry name" value="Cyt_P450_E_grp-I"/>
</dbReference>
<evidence type="ECO:0000256" key="1">
    <source>
        <dbReference type="ARBA" id="ARBA00001971"/>
    </source>
</evidence>
<protein>
    <submittedName>
        <fullName evidence="9">Cytochrome P450</fullName>
    </submittedName>
</protein>
<reference evidence="9" key="1">
    <citation type="submission" date="2019-09" db="EMBL/GenBank/DDBJ databases">
        <title>Characterisation of the sponge microbiome using genome-centric metagenomics.</title>
        <authorList>
            <person name="Engelberts J.P."/>
            <person name="Robbins S.J."/>
            <person name="De Goeij J.M."/>
            <person name="Aranda M."/>
            <person name="Bell S.C."/>
            <person name="Webster N.S."/>
        </authorList>
    </citation>
    <scope>NUCLEOTIDE SEQUENCE</scope>
    <source>
        <strain evidence="9">SB0662_bin_9</strain>
    </source>
</reference>
<gene>
    <name evidence="9" type="ORF">F4Y08_02750</name>
</gene>
<dbReference type="AlphaFoldDB" id="A0A6B1DPQ3"/>
<feature type="binding site" description="axial binding residue" evidence="8">
    <location>
        <position position="393"/>
    </location>
    <ligand>
        <name>heme</name>
        <dbReference type="ChEBI" id="CHEBI:30413"/>
    </ligand>
    <ligandPart>
        <name>Fe</name>
        <dbReference type="ChEBI" id="CHEBI:18248"/>
    </ligandPart>
</feature>
<dbReference type="Gene3D" id="1.10.630.10">
    <property type="entry name" value="Cytochrome P450"/>
    <property type="match status" value="1"/>
</dbReference>
<accession>A0A6B1DPQ3</accession>
<evidence type="ECO:0000256" key="7">
    <source>
        <dbReference type="ARBA" id="ARBA00023033"/>
    </source>
</evidence>
<dbReference type="CDD" id="cd00302">
    <property type="entry name" value="cytochrome_P450"/>
    <property type="match status" value="1"/>
</dbReference>
<dbReference type="InterPro" id="IPR036396">
    <property type="entry name" value="Cyt_P450_sf"/>
</dbReference>
<sequence length="452" mass="51201">MMSTEGCKPIPQVAGYPVIGTLEPKRYDLLTLVRRQYARLGPVFRISSFNRTSVVLAGPEANRLMRTEGHRLFTSVPAWIELNRAFGGDNPVLLSMDPPDHGKIRSALKPGYAGSALYPRMEQLLESQLRLIQAWPMDTPISVYPHMKRLVCLLLGYLATNEDPGEVLDDIIFLFETVIKIHVLRTWPGFAKHLPNYLRSRRRVLAMTKRIWEERYAEDMLNEAGDFVALVRSAQTEFPELLTDNDARASIMGPFIAGIDTVAAGISFLLYNVLSRPWLQEAVVAEADAAMADGLPTRQSLRRMDVTRRAAMETLRMFPPTPVQPRVAKCGFEFLGHRIEEGERLIIAQCMTHYLPEFFPNPERFDIDRFTSERREHAQADAYAPYGLGAHTCLGASTADLLFLIVSAALFHHWQVEMDPVDYNLKVAMLPLPAPDDRFRMRLTEVRHTPLA</sequence>
<dbReference type="PANTHER" id="PTHR24286">
    <property type="entry name" value="CYTOCHROME P450 26"/>
    <property type="match status" value="1"/>
</dbReference>
<comment type="cofactor">
    <cofactor evidence="1 8">
        <name>heme</name>
        <dbReference type="ChEBI" id="CHEBI:30413"/>
    </cofactor>
</comment>
<dbReference type="GO" id="GO:0020037">
    <property type="term" value="F:heme binding"/>
    <property type="evidence" value="ECO:0007669"/>
    <property type="project" value="InterPro"/>
</dbReference>
<dbReference type="GO" id="GO:0005506">
    <property type="term" value="F:iron ion binding"/>
    <property type="evidence" value="ECO:0007669"/>
    <property type="project" value="InterPro"/>
</dbReference>
<dbReference type="Pfam" id="PF00067">
    <property type="entry name" value="p450"/>
    <property type="match status" value="1"/>
</dbReference>
<name>A0A6B1DPQ3_9CHLR</name>
<keyword evidence="6 8" id="KW-0408">Iron</keyword>
<dbReference type="GO" id="GO:0016705">
    <property type="term" value="F:oxidoreductase activity, acting on paired donors, with incorporation or reduction of molecular oxygen"/>
    <property type="evidence" value="ECO:0007669"/>
    <property type="project" value="InterPro"/>
</dbReference>
<comment type="similarity">
    <text evidence="2">Belongs to the cytochrome P450 family.</text>
</comment>
<evidence type="ECO:0000313" key="9">
    <source>
        <dbReference type="EMBL" id="MYD89247.1"/>
    </source>
</evidence>
<evidence type="ECO:0000256" key="4">
    <source>
        <dbReference type="ARBA" id="ARBA00022723"/>
    </source>
</evidence>
<evidence type="ECO:0000256" key="6">
    <source>
        <dbReference type="ARBA" id="ARBA00023004"/>
    </source>
</evidence>
<proteinExistence type="inferred from homology"/>
<dbReference type="GO" id="GO:0004497">
    <property type="term" value="F:monooxygenase activity"/>
    <property type="evidence" value="ECO:0007669"/>
    <property type="project" value="UniProtKB-KW"/>
</dbReference>
<comment type="caution">
    <text evidence="9">The sequence shown here is derived from an EMBL/GenBank/DDBJ whole genome shotgun (WGS) entry which is preliminary data.</text>
</comment>